<dbReference type="PANTHER" id="PTHR21047:SF2">
    <property type="entry name" value="THYMIDINE DIPHOSPHO-4-KETO-RHAMNOSE 3,5-EPIMERASE"/>
    <property type="match status" value="1"/>
</dbReference>
<dbReference type="EMBL" id="PTJA01000015">
    <property type="protein sequence ID" value="PPK78412.1"/>
    <property type="molecule type" value="Genomic_DNA"/>
</dbReference>
<dbReference type="SUPFAM" id="SSF51182">
    <property type="entry name" value="RmlC-like cupins"/>
    <property type="match status" value="1"/>
</dbReference>
<dbReference type="Pfam" id="PF00908">
    <property type="entry name" value="dTDP_sugar_isom"/>
    <property type="match status" value="1"/>
</dbReference>
<dbReference type="GO" id="GO:0019305">
    <property type="term" value="P:dTDP-rhamnose biosynthetic process"/>
    <property type="evidence" value="ECO:0007669"/>
    <property type="project" value="TreeGrafter"/>
</dbReference>
<dbReference type="CDD" id="cd00438">
    <property type="entry name" value="cupin_RmlC"/>
    <property type="match status" value="1"/>
</dbReference>
<proteinExistence type="predicted"/>
<dbReference type="Gene3D" id="2.60.120.10">
    <property type="entry name" value="Jelly Rolls"/>
    <property type="match status" value="1"/>
</dbReference>
<evidence type="ECO:0000256" key="1">
    <source>
        <dbReference type="PIRSR" id="PIRSR600888-3"/>
    </source>
</evidence>
<name>A0A2S6HLN0_9FIRM</name>
<dbReference type="PANTHER" id="PTHR21047">
    <property type="entry name" value="DTDP-6-DEOXY-D-GLUCOSE-3,5 EPIMERASE"/>
    <property type="match status" value="1"/>
</dbReference>
<evidence type="ECO:0000313" key="2">
    <source>
        <dbReference type="EMBL" id="PPK78412.1"/>
    </source>
</evidence>
<dbReference type="InterPro" id="IPR000888">
    <property type="entry name" value="RmlC-like"/>
</dbReference>
<dbReference type="GO" id="GO:0000271">
    <property type="term" value="P:polysaccharide biosynthetic process"/>
    <property type="evidence" value="ECO:0007669"/>
    <property type="project" value="TreeGrafter"/>
</dbReference>
<feature type="site" description="Participates in a stacking interaction with the thymidine ring of dTDP-4-oxo-6-deoxyglucose" evidence="1">
    <location>
        <position position="138"/>
    </location>
</feature>
<dbReference type="InterPro" id="IPR011051">
    <property type="entry name" value="RmlC_Cupin_sf"/>
</dbReference>
<comment type="caution">
    <text evidence="2">The sequence shown here is derived from an EMBL/GenBank/DDBJ whole genome shotgun (WGS) entry which is preliminary data.</text>
</comment>
<dbReference type="GO" id="GO:0005829">
    <property type="term" value="C:cytosol"/>
    <property type="evidence" value="ECO:0007669"/>
    <property type="project" value="TreeGrafter"/>
</dbReference>
<gene>
    <name evidence="2" type="ORF">BXY41_11586</name>
</gene>
<accession>A0A2S6HLN0</accession>
<reference evidence="2 3" key="1">
    <citation type="submission" date="2018-02" db="EMBL/GenBank/DDBJ databases">
        <title>Genomic Encyclopedia of Archaeal and Bacterial Type Strains, Phase II (KMG-II): from individual species to whole genera.</title>
        <authorList>
            <person name="Goeker M."/>
        </authorList>
    </citation>
    <scope>NUCLEOTIDE SEQUENCE [LARGE SCALE GENOMIC DNA]</scope>
    <source>
        <strain evidence="2 3">DSM 3808</strain>
    </source>
</reference>
<sequence>MKIESTKLKEVKIIEYDSKSDNRGYSYSIYCKGELEQAEINFDYIEERVYFSEKAGTLYGIHFQNNPRPQTKLLYCIKGRGIDYAIDLRNSSPTYLQWVGVELSAENKKQIYIPKGFGHVFLSLEDGTMNVMRFDEPFDQQFSRQIAYNDPDIGIKYPIDNPILAPHDRSAPMLAESDLNL</sequence>
<keyword evidence="3" id="KW-1185">Reference proteome</keyword>
<organism evidence="2 3">
    <name type="scientific">Lacrimispora xylanisolvens</name>
    <dbReference type="NCBI Taxonomy" id="384636"/>
    <lineage>
        <taxon>Bacteria</taxon>
        <taxon>Bacillati</taxon>
        <taxon>Bacillota</taxon>
        <taxon>Clostridia</taxon>
        <taxon>Lachnospirales</taxon>
        <taxon>Lachnospiraceae</taxon>
        <taxon>Lacrimispora</taxon>
    </lineage>
</organism>
<dbReference type="AlphaFoldDB" id="A0A2S6HLN0"/>
<dbReference type="GO" id="GO:0008830">
    <property type="term" value="F:dTDP-4-dehydrorhamnose 3,5-epimerase activity"/>
    <property type="evidence" value="ECO:0007669"/>
    <property type="project" value="InterPro"/>
</dbReference>
<protein>
    <submittedName>
        <fullName evidence="2">dTDP-4-dehydrorhamnose 3,5-epimerase</fullName>
    </submittedName>
</protein>
<dbReference type="InterPro" id="IPR014710">
    <property type="entry name" value="RmlC-like_jellyroll"/>
</dbReference>
<dbReference type="Proteomes" id="UP000237749">
    <property type="component" value="Unassembled WGS sequence"/>
</dbReference>
<dbReference type="RefSeq" id="WP_104439149.1">
    <property type="nucleotide sequence ID" value="NZ_PTJA01000015.1"/>
</dbReference>
<evidence type="ECO:0000313" key="3">
    <source>
        <dbReference type="Proteomes" id="UP000237749"/>
    </source>
</evidence>
<dbReference type="OrthoDB" id="9800680at2"/>